<dbReference type="AlphaFoldDB" id="A0A0C9N729"/>
<sequence>MFLPEQSNSSGTDCGCTFIGIYVHRYGKHLSMLGHGNSDSHHSCRIARLFLASTCSRHDPDVIFSLSLSLSGPSGIAHYDIALDAVGVGYGQHLIFHDGDALYDHVDLRHENDCDDTLLACELHCLSCFGFG</sequence>
<dbReference type="EMBL" id="DF836643">
    <property type="protein sequence ID" value="GAN10433.1"/>
    <property type="molecule type" value="Genomic_DNA"/>
</dbReference>
<keyword evidence="2" id="KW-1185">Reference proteome</keyword>
<evidence type="ECO:0000313" key="1">
    <source>
        <dbReference type="EMBL" id="GAN10433.1"/>
    </source>
</evidence>
<reference evidence="1" key="1">
    <citation type="submission" date="2014-09" db="EMBL/GenBank/DDBJ databases">
        <title>Draft genome sequence of an oleaginous Mucoromycotina fungus Mucor ambiguus NBRC6742.</title>
        <authorList>
            <person name="Takeda I."/>
            <person name="Yamane N."/>
            <person name="Morita T."/>
            <person name="Tamano K."/>
            <person name="Machida M."/>
            <person name="Baker S."/>
            <person name="Koike H."/>
        </authorList>
    </citation>
    <scope>NUCLEOTIDE SEQUENCE</scope>
    <source>
        <strain evidence="1">NBRC 6742</strain>
    </source>
</reference>
<organism evidence="1">
    <name type="scientific">Mucor ambiguus</name>
    <dbReference type="NCBI Taxonomy" id="91626"/>
    <lineage>
        <taxon>Eukaryota</taxon>
        <taxon>Fungi</taxon>
        <taxon>Fungi incertae sedis</taxon>
        <taxon>Mucoromycota</taxon>
        <taxon>Mucoromycotina</taxon>
        <taxon>Mucoromycetes</taxon>
        <taxon>Mucorales</taxon>
        <taxon>Mucorineae</taxon>
        <taxon>Mucoraceae</taxon>
        <taxon>Mucor</taxon>
    </lineage>
</organism>
<evidence type="ECO:0000313" key="2">
    <source>
        <dbReference type="Proteomes" id="UP000053815"/>
    </source>
</evidence>
<accession>A0A0C9N729</accession>
<gene>
    <name evidence="1" type="ORF">MAM1_0354c09974</name>
</gene>
<proteinExistence type="predicted"/>
<dbReference type="Proteomes" id="UP000053815">
    <property type="component" value="Unassembled WGS sequence"/>
</dbReference>
<name>A0A0C9N729_9FUNG</name>
<protein>
    <submittedName>
        <fullName evidence="1">Uncharacterized protein</fullName>
    </submittedName>
</protein>